<dbReference type="InterPro" id="IPR016181">
    <property type="entry name" value="Acyl_CoA_acyltransferase"/>
</dbReference>
<dbReference type="InterPro" id="IPR051908">
    <property type="entry name" value="Ribosomal_N-acetyltransferase"/>
</dbReference>
<name>A0A7X6HZ77_9ACTN</name>
<dbReference type="Gene3D" id="3.40.630.30">
    <property type="match status" value="1"/>
</dbReference>
<proteinExistence type="predicted"/>
<dbReference type="Pfam" id="PF13302">
    <property type="entry name" value="Acetyltransf_3"/>
    <property type="match status" value="1"/>
</dbReference>
<gene>
    <name evidence="2" type="ORF">HCN56_11455</name>
</gene>
<dbReference type="SUPFAM" id="SSF55729">
    <property type="entry name" value="Acyl-CoA N-acyltransferases (Nat)"/>
    <property type="match status" value="1"/>
</dbReference>
<dbReference type="RefSeq" id="WP_167970002.1">
    <property type="nucleotide sequence ID" value="NZ_BHZG01000439.1"/>
</dbReference>
<reference evidence="2 3" key="1">
    <citation type="submission" date="2020-03" db="EMBL/GenBank/DDBJ databases">
        <title>Draft genome of Streptomyces sp. ventii, isolated from the Axial Seamount in the Pacific Ocean, and resequencing of the two type strains Streptomyces lonarensis strain NCL 716 and Streptomyces bohaiensis strain 11A07.</title>
        <authorList>
            <person name="Loughran R.M."/>
            <person name="Pfannmuller K.M."/>
            <person name="Wasson B.J."/>
            <person name="Deadmond M.C."/>
            <person name="Paddock B.E."/>
            <person name="Koyack M.J."/>
            <person name="Gallegos D.A."/>
            <person name="Mitchell E.A."/>
            <person name="Ushijima B."/>
            <person name="Saw J.H."/>
            <person name="Mcphail K.L."/>
            <person name="Videau P."/>
        </authorList>
    </citation>
    <scope>NUCLEOTIDE SEQUENCE [LARGE SCALE GENOMIC DNA]</scope>
    <source>
        <strain evidence="2 3">NCL716</strain>
    </source>
</reference>
<dbReference type="PANTHER" id="PTHR43441:SF11">
    <property type="entry name" value="RIBOSOMAL-PROTEIN-SERINE ACETYLTRANSFERASE"/>
    <property type="match status" value="1"/>
</dbReference>
<dbReference type="GO" id="GO:1990189">
    <property type="term" value="F:protein N-terminal-serine acetyltransferase activity"/>
    <property type="evidence" value="ECO:0007669"/>
    <property type="project" value="TreeGrafter"/>
</dbReference>
<keyword evidence="3" id="KW-1185">Reference proteome</keyword>
<dbReference type="GO" id="GO:0008999">
    <property type="term" value="F:protein-N-terminal-alanine acetyltransferase activity"/>
    <property type="evidence" value="ECO:0007669"/>
    <property type="project" value="TreeGrafter"/>
</dbReference>
<dbReference type="PANTHER" id="PTHR43441">
    <property type="entry name" value="RIBOSOMAL-PROTEIN-SERINE ACETYLTRANSFERASE"/>
    <property type="match status" value="1"/>
</dbReference>
<keyword evidence="2" id="KW-0808">Transferase</keyword>
<dbReference type="Proteomes" id="UP000578686">
    <property type="component" value="Unassembled WGS sequence"/>
</dbReference>
<organism evidence="2 3">
    <name type="scientific">Streptomyces lonarensis</name>
    <dbReference type="NCBI Taxonomy" id="700599"/>
    <lineage>
        <taxon>Bacteria</taxon>
        <taxon>Bacillati</taxon>
        <taxon>Actinomycetota</taxon>
        <taxon>Actinomycetes</taxon>
        <taxon>Kitasatosporales</taxon>
        <taxon>Streptomycetaceae</taxon>
        <taxon>Streptomyces</taxon>
    </lineage>
</organism>
<evidence type="ECO:0000313" key="3">
    <source>
        <dbReference type="Proteomes" id="UP000578686"/>
    </source>
</evidence>
<accession>A0A7X6HZ77</accession>
<dbReference type="AlphaFoldDB" id="A0A7X6HZ77"/>
<sequence length="218" mass="24686">MLTDFWPLFGLRINTPRLELRLASDDELADLAQVAADGVHEADRMPFLTPWTDGSPAERARSVLQFQWRQRAVWRPDDWSLPFTVFHEGRPLGVQEISGRDFAVRREVLSGSWLGLRHQGRGFGTEMRAAALELAFVGLEAEECVSAAFEDSHASLEVSRRLGYREDGVARQTRRGHVVVEHRLRLSREQWAAHRRTATSVTGLEPCLPMFGLGTPER</sequence>
<dbReference type="PROSITE" id="PS51186">
    <property type="entry name" value="GNAT"/>
    <property type="match status" value="1"/>
</dbReference>
<dbReference type="InterPro" id="IPR000182">
    <property type="entry name" value="GNAT_dom"/>
</dbReference>
<comment type="caution">
    <text evidence="2">The sequence shown here is derived from an EMBL/GenBank/DDBJ whole genome shotgun (WGS) entry which is preliminary data.</text>
</comment>
<evidence type="ECO:0000259" key="1">
    <source>
        <dbReference type="PROSITE" id="PS51186"/>
    </source>
</evidence>
<feature type="domain" description="N-acetyltransferase" evidence="1">
    <location>
        <begin position="18"/>
        <end position="185"/>
    </location>
</feature>
<evidence type="ECO:0000313" key="2">
    <source>
        <dbReference type="EMBL" id="NJQ06180.1"/>
    </source>
</evidence>
<protein>
    <submittedName>
        <fullName evidence="2">GNAT family N-acetyltransferase</fullName>
    </submittedName>
</protein>
<dbReference type="GO" id="GO:0005737">
    <property type="term" value="C:cytoplasm"/>
    <property type="evidence" value="ECO:0007669"/>
    <property type="project" value="TreeGrafter"/>
</dbReference>
<dbReference type="EMBL" id="JAAVJD010000069">
    <property type="protein sequence ID" value="NJQ06180.1"/>
    <property type="molecule type" value="Genomic_DNA"/>
</dbReference>